<dbReference type="AlphaFoldDB" id="A0A6J6G4D2"/>
<name>A0A6J6G4D2_9ZZZZ</name>
<proteinExistence type="predicted"/>
<dbReference type="EMBL" id="CAEZUE010000077">
    <property type="protein sequence ID" value="CAB4593855.1"/>
    <property type="molecule type" value="Genomic_DNA"/>
</dbReference>
<evidence type="ECO:0000313" key="1">
    <source>
        <dbReference type="EMBL" id="CAB4593855.1"/>
    </source>
</evidence>
<protein>
    <submittedName>
        <fullName evidence="1">Unannotated protein</fullName>
    </submittedName>
</protein>
<accession>A0A6J6G4D2</accession>
<reference evidence="1" key="1">
    <citation type="submission" date="2020-05" db="EMBL/GenBank/DDBJ databases">
        <authorList>
            <person name="Chiriac C."/>
            <person name="Salcher M."/>
            <person name="Ghai R."/>
            <person name="Kavagutti S V."/>
        </authorList>
    </citation>
    <scope>NUCLEOTIDE SEQUENCE</scope>
</reference>
<organism evidence="1">
    <name type="scientific">freshwater metagenome</name>
    <dbReference type="NCBI Taxonomy" id="449393"/>
    <lineage>
        <taxon>unclassified sequences</taxon>
        <taxon>metagenomes</taxon>
        <taxon>ecological metagenomes</taxon>
    </lineage>
</organism>
<sequence>MLCILNANFNVRQRNGPLNVGCFVGKVKESVFSIRAPVVVDQIGVGGVRFEGLKRVSHTAGNKHSARGVDLEREGLAEPFTLAQVNPCTENAAGCDGDILIPGLSVNSSCGPGLFIERNVVLHGTEVGKPQFDQFRALPVFFKPPAVVAVNGKSDNHHSGDWCWRNGELLTVVHGCYWPCLR</sequence>
<gene>
    <name evidence="1" type="ORF">UFOPK1788_00682</name>
</gene>